<gene>
    <name evidence="7" type="ORF">DW656_05200</name>
    <name evidence="6" type="ORF">ERS852574_02242</name>
</gene>
<evidence type="ECO:0000313" key="6">
    <source>
        <dbReference type="EMBL" id="CUN02774.1"/>
    </source>
</evidence>
<evidence type="ECO:0000313" key="9">
    <source>
        <dbReference type="Proteomes" id="UP000284579"/>
    </source>
</evidence>
<evidence type="ECO:0000259" key="5">
    <source>
        <dbReference type="PROSITE" id="PS51063"/>
    </source>
</evidence>
<dbReference type="RefSeq" id="WP_055157412.1">
    <property type="nucleotide sequence ID" value="NZ_CYXR01000016.1"/>
</dbReference>
<dbReference type="SUPFAM" id="SSF51206">
    <property type="entry name" value="cAMP-binding domain-like"/>
    <property type="match status" value="1"/>
</dbReference>
<dbReference type="InterPro" id="IPR000595">
    <property type="entry name" value="cNMP-bd_dom"/>
</dbReference>
<protein>
    <submittedName>
        <fullName evidence="7">Crp/Fnr family transcriptional regulator</fullName>
    </submittedName>
    <submittedName>
        <fullName evidence="6">Cyclic nucleotide-binding domain</fullName>
    </submittedName>
</protein>
<dbReference type="EMBL" id="QRHO01000004">
    <property type="protein sequence ID" value="RHF84720.1"/>
    <property type="molecule type" value="Genomic_DNA"/>
</dbReference>
<name>A0A173TJF1_9FIRM</name>
<evidence type="ECO:0000313" key="8">
    <source>
        <dbReference type="Proteomes" id="UP000095727"/>
    </source>
</evidence>
<dbReference type="CDD" id="cd00038">
    <property type="entry name" value="CAP_ED"/>
    <property type="match status" value="1"/>
</dbReference>
<dbReference type="SMART" id="SM00419">
    <property type="entry name" value="HTH_CRP"/>
    <property type="match status" value="1"/>
</dbReference>
<dbReference type="InterPro" id="IPR012318">
    <property type="entry name" value="HTH_CRP"/>
</dbReference>
<dbReference type="InterPro" id="IPR014710">
    <property type="entry name" value="RmlC-like_jellyroll"/>
</dbReference>
<dbReference type="Pfam" id="PF00027">
    <property type="entry name" value="cNMP_binding"/>
    <property type="match status" value="1"/>
</dbReference>
<sequence length="220" mass="25098">MGIFEEAAIFRGVTKEDARQMLNCLNPVEKTYKKDEIIYHAGDEVTSMGVVLSGSVFIENDDIWGNHSILDRAGRGEIFAETYAAIPGQKLMVNVVAAEEARILFLDVGRILKVCSNSCVFHHTLIENLLKLSAEKNLRLSKRIFHISSKSIRGRLLSYLSYQAMENGKKEFDIPFNRQQLADYLNVDRSAMSNELGKMQKDRLIEVDRKHFRILDETEI</sequence>
<accession>A0A173TJF1</accession>
<dbReference type="SUPFAM" id="SSF46785">
    <property type="entry name" value="Winged helix' DNA-binding domain"/>
    <property type="match status" value="1"/>
</dbReference>
<evidence type="ECO:0000259" key="4">
    <source>
        <dbReference type="PROSITE" id="PS50042"/>
    </source>
</evidence>
<evidence type="ECO:0000313" key="7">
    <source>
        <dbReference type="EMBL" id="RHF84720.1"/>
    </source>
</evidence>
<dbReference type="Proteomes" id="UP000095727">
    <property type="component" value="Unassembled WGS sequence"/>
</dbReference>
<dbReference type="PROSITE" id="PS50042">
    <property type="entry name" value="CNMP_BINDING_3"/>
    <property type="match status" value="1"/>
</dbReference>
<dbReference type="GO" id="GO:0006355">
    <property type="term" value="P:regulation of DNA-templated transcription"/>
    <property type="evidence" value="ECO:0007669"/>
    <property type="project" value="InterPro"/>
</dbReference>
<dbReference type="EMBL" id="CYXR01000016">
    <property type="protein sequence ID" value="CUN02774.1"/>
    <property type="molecule type" value="Genomic_DNA"/>
</dbReference>
<dbReference type="InterPro" id="IPR018490">
    <property type="entry name" value="cNMP-bd_dom_sf"/>
</dbReference>
<reference evidence="6 8" key="1">
    <citation type="submission" date="2015-09" db="EMBL/GenBank/DDBJ databases">
        <authorList>
            <consortium name="Pathogen Informatics"/>
        </authorList>
    </citation>
    <scope>NUCLEOTIDE SEQUENCE [LARGE SCALE GENOMIC DNA]</scope>
    <source>
        <strain evidence="6 8">2789STDY5834962</strain>
    </source>
</reference>
<feature type="domain" description="Cyclic nucleotide-binding" evidence="4">
    <location>
        <begin position="9"/>
        <end position="132"/>
    </location>
</feature>
<organism evidence="6 8">
    <name type="scientific">Coprococcus comes</name>
    <dbReference type="NCBI Taxonomy" id="410072"/>
    <lineage>
        <taxon>Bacteria</taxon>
        <taxon>Bacillati</taxon>
        <taxon>Bacillota</taxon>
        <taxon>Clostridia</taxon>
        <taxon>Lachnospirales</taxon>
        <taxon>Lachnospiraceae</taxon>
        <taxon>Coprococcus</taxon>
    </lineage>
</organism>
<proteinExistence type="predicted"/>
<dbReference type="GO" id="GO:0003677">
    <property type="term" value="F:DNA binding"/>
    <property type="evidence" value="ECO:0007669"/>
    <property type="project" value="UniProtKB-KW"/>
</dbReference>
<keyword evidence="2" id="KW-0238">DNA-binding</keyword>
<dbReference type="AlphaFoldDB" id="A0A173TJF1"/>
<feature type="domain" description="HTH crp-type" evidence="5">
    <location>
        <begin position="150"/>
        <end position="218"/>
    </location>
</feature>
<keyword evidence="3" id="KW-0804">Transcription</keyword>
<evidence type="ECO:0000256" key="3">
    <source>
        <dbReference type="ARBA" id="ARBA00023163"/>
    </source>
</evidence>
<reference evidence="7 9" key="2">
    <citation type="submission" date="2018-08" db="EMBL/GenBank/DDBJ databases">
        <title>A genome reference for cultivated species of the human gut microbiota.</title>
        <authorList>
            <person name="Zou Y."/>
            <person name="Xue W."/>
            <person name="Luo G."/>
        </authorList>
    </citation>
    <scope>NUCLEOTIDE SEQUENCE [LARGE SCALE GENOMIC DNA]</scope>
    <source>
        <strain evidence="7 9">AM23-3</strain>
    </source>
</reference>
<dbReference type="Gene3D" id="2.60.120.10">
    <property type="entry name" value="Jelly Rolls"/>
    <property type="match status" value="1"/>
</dbReference>
<dbReference type="Proteomes" id="UP000284579">
    <property type="component" value="Unassembled WGS sequence"/>
</dbReference>
<keyword evidence="1" id="KW-0805">Transcription regulation</keyword>
<evidence type="ECO:0000256" key="1">
    <source>
        <dbReference type="ARBA" id="ARBA00023015"/>
    </source>
</evidence>
<dbReference type="Pfam" id="PF13545">
    <property type="entry name" value="HTH_Crp_2"/>
    <property type="match status" value="1"/>
</dbReference>
<evidence type="ECO:0000256" key="2">
    <source>
        <dbReference type="ARBA" id="ARBA00023125"/>
    </source>
</evidence>
<dbReference type="InterPro" id="IPR036390">
    <property type="entry name" value="WH_DNA-bd_sf"/>
</dbReference>
<dbReference type="PROSITE" id="PS51063">
    <property type="entry name" value="HTH_CRP_2"/>
    <property type="match status" value="1"/>
</dbReference>